<sequence>MKLEGLRVVDLSVFLPGPYLTMTLADHGAQVLKIEPPGGDPGREIGPRVDGETVFFRNMNRGKESIVIDLKKPSERDRLLKLCDEADVVIETFRPGVVRRLGVDYETVSARNPRVVYCSISAFGQDGPYRDRPAHDLAVEALGGAISINEGQDGAPAIPGIPAADMLSSLQALSGVLMALLRRERTGRGDYLDMSMHDAVLAAYPNVVGPAFAHGRDPVPKHERSMGGAAFYRIYATADARHIVLGGQEAKFIRNLLTALDRPELAGLCEAGPGPHQAPVIAFLSETFAQRSQAEWVEWFADRDICFAPVKRISEAFDDPHALHRGMVLGDGASRQIGPAIKFRHEPARPRLSVPRLREAISEKDGVDA</sequence>
<accession>A0ABU3SEJ4</accession>
<dbReference type="InterPro" id="IPR023606">
    <property type="entry name" value="CoA-Trfase_III_dom_1_sf"/>
</dbReference>
<dbReference type="Gene3D" id="3.40.50.10540">
    <property type="entry name" value="Crotonobetainyl-coa:carnitine coa-transferase, domain 1"/>
    <property type="match status" value="1"/>
</dbReference>
<dbReference type="SUPFAM" id="SSF89796">
    <property type="entry name" value="CoA-transferase family III (CaiB/BaiF)"/>
    <property type="match status" value="1"/>
</dbReference>
<name>A0ABU3SEJ4_9HYPH</name>
<keyword evidence="1" id="KW-0808">Transferase</keyword>
<keyword evidence="2" id="KW-1185">Reference proteome</keyword>
<dbReference type="EC" id="2.8.3.-" evidence="1"/>
<comment type="caution">
    <text evidence="1">The sequence shown here is derived from an EMBL/GenBank/DDBJ whole genome shotgun (WGS) entry which is preliminary data.</text>
</comment>
<evidence type="ECO:0000313" key="2">
    <source>
        <dbReference type="Proteomes" id="UP001254257"/>
    </source>
</evidence>
<organism evidence="1 2">
    <name type="scientific">Bosea rubneri</name>
    <dbReference type="NCBI Taxonomy" id="3075434"/>
    <lineage>
        <taxon>Bacteria</taxon>
        <taxon>Pseudomonadati</taxon>
        <taxon>Pseudomonadota</taxon>
        <taxon>Alphaproteobacteria</taxon>
        <taxon>Hyphomicrobiales</taxon>
        <taxon>Boseaceae</taxon>
        <taxon>Bosea</taxon>
    </lineage>
</organism>
<dbReference type="InterPro" id="IPR044855">
    <property type="entry name" value="CoA-Trfase_III_dom3_sf"/>
</dbReference>
<dbReference type="InterPro" id="IPR003673">
    <property type="entry name" value="CoA-Trfase_fam_III"/>
</dbReference>
<dbReference type="PANTHER" id="PTHR48228:SF5">
    <property type="entry name" value="ALPHA-METHYLACYL-COA RACEMASE"/>
    <property type="match status" value="1"/>
</dbReference>
<gene>
    <name evidence="1" type="ORF">RKE40_25170</name>
</gene>
<dbReference type="InterPro" id="IPR050509">
    <property type="entry name" value="CoA-transferase_III"/>
</dbReference>
<proteinExistence type="predicted"/>
<dbReference type="GO" id="GO:0016740">
    <property type="term" value="F:transferase activity"/>
    <property type="evidence" value="ECO:0007669"/>
    <property type="project" value="UniProtKB-KW"/>
</dbReference>
<reference evidence="1 2" key="1">
    <citation type="submission" date="2023-09" db="EMBL/GenBank/DDBJ databases">
        <title>Whole genome shotgun sequencing (WGS) of Bosea sp. ZW T0_25, isolated from stored onions (Allium cepa).</title>
        <authorList>
            <person name="Stoll D.A."/>
            <person name="Huch M."/>
        </authorList>
    </citation>
    <scope>NUCLEOTIDE SEQUENCE [LARGE SCALE GENOMIC DNA]</scope>
    <source>
        <strain evidence="1 2">ZW T0_25</strain>
    </source>
</reference>
<dbReference type="EMBL" id="JAWDID010000061">
    <property type="protein sequence ID" value="MDU0343199.1"/>
    <property type="molecule type" value="Genomic_DNA"/>
</dbReference>
<protein>
    <submittedName>
        <fullName evidence="1">CoA transferase</fullName>
        <ecNumber evidence="1">2.8.3.-</ecNumber>
    </submittedName>
</protein>
<dbReference type="Pfam" id="PF02515">
    <property type="entry name" value="CoA_transf_3"/>
    <property type="match status" value="1"/>
</dbReference>
<dbReference type="Proteomes" id="UP001254257">
    <property type="component" value="Unassembled WGS sequence"/>
</dbReference>
<dbReference type="PANTHER" id="PTHR48228">
    <property type="entry name" value="SUCCINYL-COA--D-CITRAMALATE COA-TRANSFERASE"/>
    <property type="match status" value="1"/>
</dbReference>
<dbReference type="RefSeq" id="WP_316020938.1">
    <property type="nucleotide sequence ID" value="NZ_JAWDID010000061.1"/>
</dbReference>
<dbReference type="Gene3D" id="3.30.1540.10">
    <property type="entry name" value="formyl-coa transferase, domain 3"/>
    <property type="match status" value="1"/>
</dbReference>
<evidence type="ECO:0000313" key="1">
    <source>
        <dbReference type="EMBL" id="MDU0343199.1"/>
    </source>
</evidence>